<feature type="transmembrane region" description="Helical" evidence="1">
    <location>
        <begin position="20"/>
        <end position="44"/>
    </location>
</feature>
<keyword evidence="1" id="KW-0472">Membrane</keyword>
<dbReference type="SUPFAM" id="SSF53448">
    <property type="entry name" value="Nucleotide-diphospho-sugar transferases"/>
    <property type="match status" value="1"/>
</dbReference>
<dbReference type="AlphaFoldDB" id="A0A370F9V3"/>
<dbReference type="InterPro" id="IPR037257">
    <property type="entry name" value="T2SS_E_N_sf"/>
</dbReference>
<keyword evidence="1" id="KW-0812">Transmembrane</keyword>
<feature type="domain" description="Glycosyltransferase 2-like" evidence="2">
    <location>
        <begin position="167"/>
        <end position="386"/>
    </location>
</feature>
<feature type="transmembrane region" description="Helical" evidence="1">
    <location>
        <begin position="365"/>
        <end position="388"/>
    </location>
</feature>
<keyword evidence="4" id="KW-1185">Reference proteome</keyword>
<proteinExistence type="predicted"/>
<dbReference type="EMBL" id="QQAV01000008">
    <property type="protein sequence ID" value="RDI21920.1"/>
    <property type="molecule type" value="Genomic_DNA"/>
</dbReference>
<evidence type="ECO:0000313" key="4">
    <source>
        <dbReference type="Proteomes" id="UP000255265"/>
    </source>
</evidence>
<dbReference type="NCBIfam" id="NF012033">
    <property type="entry name" value="PRK15489.1"/>
    <property type="match status" value="1"/>
</dbReference>
<accession>A0A370F9V3</accession>
<evidence type="ECO:0000256" key="1">
    <source>
        <dbReference type="SAM" id="Phobius"/>
    </source>
</evidence>
<dbReference type="SUPFAM" id="SSF160246">
    <property type="entry name" value="EspE N-terminal domain-like"/>
    <property type="match status" value="1"/>
</dbReference>
<dbReference type="RefSeq" id="WP_114803846.1">
    <property type="nucleotide sequence ID" value="NZ_QQAV01000008.1"/>
</dbReference>
<keyword evidence="1" id="KW-1133">Transmembrane helix</keyword>
<feature type="transmembrane region" description="Helical" evidence="1">
    <location>
        <begin position="400"/>
        <end position="423"/>
    </location>
</feature>
<dbReference type="Gene3D" id="3.90.550.10">
    <property type="entry name" value="Spore Coat Polysaccharide Biosynthesis Protein SpsA, Chain A"/>
    <property type="match status" value="1"/>
</dbReference>
<dbReference type="Pfam" id="PF13632">
    <property type="entry name" value="Glyco_trans_2_3"/>
    <property type="match status" value="1"/>
</dbReference>
<dbReference type="Proteomes" id="UP000255265">
    <property type="component" value="Unassembled WGS sequence"/>
</dbReference>
<gene>
    <name evidence="3" type="ORF">DFR41_10844</name>
</gene>
<sequence>MDSLYWPYLAADYYHLLEVLTATVAVLVLISGLDDLFIDLWYWVREAWRALTVRRRYAPLSVAQLRERAEQPMAIMIPAWHEYDVIAPMLANMVSTLEYRDYAIFVGTYRNDARTIEEVERMRRRYRHLVRVEVPHDGPTCKADCLNWVVQAVFKYEKSTGQRFAGVVLHDSEDVLHPLELKYYNYLLPRMDFIQLPVTSLERHWFELVAGTYMDEFAEWHSKDLVVRESLAGTVPSAGVGTCFSLRALHTLAEATQNQPFNVDSLTEDYDIGNRLGQLGMKQIFGRFEVDYVTRRTKWFGLGGEKVHALRMPLGVREFFPDTFRTAYRQKARWTLGIGFQGWEQVGWRGSLAAKYLLYRDRKGLVTSFVAMLGYLLVLNFMLFFLAYEFGWFTVHYPPLLHPGSWVVTVMAINGVLLLWRVLQRAWFVTHMYGWEHGLLSVPRMVVGNFINAAAAARAWRLFLSHKLFGTRLVWDKTMHDFPSDDHLVQTRQRLGELLLSWRAIDPEHLEAALRLQAQSRRPLGAILVDNGWLDDATLDEAIAFQENDSQFVGLETHTQQQAPA</sequence>
<dbReference type="OrthoDB" id="5294733at2"/>
<protein>
    <submittedName>
        <fullName evidence="3">Adsorption protein B</fullName>
    </submittedName>
</protein>
<evidence type="ECO:0000259" key="2">
    <source>
        <dbReference type="Pfam" id="PF13632"/>
    </source>
</evidence>
<comment type="caution">
    <text evidence="3">The sequence shown here is derived from an EMBL/GenBank/DDBJ whole genome shotgun (WGS) entry which is preliminary data.</text>
</comment>
<dbReference type="NCBIfam" id="NF011305">
    <property type="entry name" value="PRK14716.1-3"/>
    <property type="match status" value="1"/>
</dbReference>
<reference evidence="3 4" key="1">
    <citation type="submission" date="2018-07" db="EMBL/GenBank/DDBJ databases">
        <title>Genomic Encyclopedia of Type Strains, Phase IV (KMG-IV): sequencing the most valuable type-strain genomes for metagenomic binning, comparative biology and taxonomic classification.</title>
        <authorList>
            <person name="Goeker M."/>
        </authorList>
    </citation>
    <scope>NUCLEOTIDE SEQUENCE [LARGE SCALE GENOMIC DNA]</scope>
    <source>
        <strain evidence="3 4">DSM 21352</strain>
    </source>
</reference>
<dbReference type="InterPro" id="IPR029044">
    <property type="entry name" value="Nucleotide-diphossugar_trans"/>
</dbReference>
<dbReference type="STRING" id="433924.NS331_25020"/>
<name>A0A370F9V3_9BURK</name>
<evidence type="ECO:0000313" key="3">
    <source>
        <dbReference type="EMBL" id="RDI21920.1"/>
    </source>
</evidence>
<dbReference type="InterPro" id="IPR001173">
    <property type="entry name" value="Glyco_trans_2-like"/>
</dbReference>
<organism evidence="3 4">
    <name type="scientific">Pseudacidovorax intermedius</name>
    <dbReference type="NCBI Taxonomy" id="433924"/>
    <lineage>
        <taxon>Bacteria</taxon>
        <taxon>Pseudomonadati</taxon>
        <taxon>Pseudomonadota</taxon>
        <taxon>Betaproteobacteria</taxon>
        <taxon>Burkholderiales</taxon>
        <taxon>Comamonadaceae</taxon>
        <taxon>Pseudacidovorax</taxon>
    </lineage>
</organism>